<dbReference type="SMART" id="SM00174">
    <property type="entry name" value="RHO"/>
    <property type="match status" value="1"/>
</dbReference>
<dbReference type="SMART" id="SM00175">
    <property type="entry name" value="RAB"/>
    <property type="match status" value="1"/>
</dbReference>
<dbReference type="AlphaFoldDB" id="A0AAE1AJ32"/>
<dbReference type="PRINTS" id="PR00449">
    <property type="entry name" value="RASTRNSFRMNG"/>
</dbReference>
<dbReference type="Proteomes" id="UP001283361">
    <property type="component" value="Unassembled WGS sequence"/>
</dbReference>
<gene>
    <name evidence="4" type="ORF">RRG08_029243</name>
</gene>
<dbReference type="PROSITE" id="PS51421">
    <property type="entry name" value="RAS"/>
    <property type="match status" value="1"/>
</dbReference>
<dbReference type="InterPro" id="IPR001806">
    <property type="entry name" value="Small_GTPase"/>
</dbReference>
<dbReference type="SMART" id="SM00173">
    <property type="entry name" value="RAS"/>
    <property type="match status" value="1"/>
</dbReference>
<dbReference type="GO" id="GO:0003924">
    <property type="term" value="F:GTPase activity"/>
    <property type="evidence" value="ECO:0007669"/>
    <property type="project" value="InterPro"/>
</dbReference>
<evidence type="ECO:0000256" key="2">
    <source>
        <dbReference type="ARBA" id="ARBA00023134"/>
    </source>
</evidence>
<dbReference type="FunFam" id="3.40.50.300:FF:001129">
    <property type="entry name" value="ras-related protein Rab-44 isoform X2"/>
    <property type="match status" value="1"/>
</dbReference>
<protein>
    <submittedName>
        <fullName evidence="4">Uncharacterized protein</fullName>
    </submittedName>
</protein>
<accession>A0AAE1AJ32</accession>
<organism evidence="4 5">
    <name type="scientific">Elysia crispata</name>
    <name type="common">lettuce slug</name>
    <dbReference type="NCBI Taxonomy" id="231223"/>
    <lineage>
        <taxon>Eukaryota</taxon>
        <taxon>Metazoa</taxon>
        <taxon>Spiralia</taxon>
        <taxon>Lophotrochozoa</taxon>
        <taxon>Mollusca</taxon>
        <taxon>Gastropoda</taxon>
        <taxon>Heterobranchia</taxon>
        <taxon>Euthyneura</taxon>
        <taxon>Panpulmonata</taxon>
        <taxon>Sacoglossa</taxon>
        <taxon>Placobranchoidea</taxon>
        <taxon>Plakobranchidae</taxon>
        <taxon>Elysia</taxon>
    </lineage>
</organism>
<dbReference type="PROSITE" id="PS51420">
    <property type="entry name" value="RHO"/>
    <property type="match status" value="1"/>
</dbReference>
<evidence type="ECO:0000313" key="4">
    <source>
        <dbReference type="EMBL" id="KAK3788795.1"/>
    </source>
</evidence>
<dbReference type="GO" id="GO:0005525">
    <property type="term" value="F:GTP binding"/>
    <property type="evidence" value="ECO:0007669"/>
    <property type="project" value="UniProtKB-KW"/>
</dbReference>
<dbReference type="InterPro" id="IPR027417">
    <property type="entry name" value="P-loop_NTPase"/>
</dbReference>
<keyword evidence="5" id="KW-1185">Reference proteome</keyword>
<dbReference type="Gene3D" id="3.40.50.300">
    <property type="entry name" value="P-loop containing nucleotide triphosphate hydrolases"/>
    <property type="match status" value="1"/>
</dbReference>
<evidence type="ECO:0000256" key="1">
    <source>
        <dbReference type="ARBA" id="ARBA00022741"/>
    </source>
</evidence>
<proteinExistence type="predicted"/>
<name>A0AAE1AJ32_9GAST</name>
<dbReference type="PROSITE" id="PS51419">
    <property type="entry name" value="RAB"/>
    <property type="match status" value="1"/>
</dbReference>
<dbReference type="NCBIfam" id="TIGR00231">
    <property type="entry name" value="small_GTP"/>
    <property type="match status" value="1"/>
</dbReference>
<keyword evidence="2" id="KW-0342">GTP-binding</keyword>
<reference evidence="4" key="1">
    <citation type="journal article" date="2023" name="G3 (Bethesda)">
        <title>A reference genome for the long-term kleptoplast-retaining sea slug Elysia crispata morphotype clarki.</title>
        <authorList>
            <person name="Eastman K.E."/>
            <person name="Pendleton A.L."/>
            <person name="Shaikh M.A."/>
            <person name="Suttiyut T."/>
            <person name="Ogas R."/>
            <person name="Tomko P."/>
            <person name="Gavelis G."/>
            <person name="Widhalm J.R."/>
            <person name="Wisecaver J.H."/>
        </authorList>
    </citation>
    <scope>NUCLEOTIDE SEQUENCE</scope>
    <source>
        <strain evidence="4">ECLA1</strain>
    </source>
</reference>
<comment type="caution">
    <text evidence="4">The sequence shown here is derived from an EMBL/GenBank/DDBJ whole genome shotgun (WGS) entry which is preliminary data.</text>
</comment>
<dbReference type="CDD" id="cd00154">
    <property type="entry name" value="Rab"/>
    <property type="match status" value="1"/>
</dbReference>
<evidence type="ECO:0000256" key="3">
    <source>
        <dbReference type="ARBA" id="ARBA00023288"/>
    </source>
</evidence>
<keyword evidence="1" id="KW-0547">Nucleotide-binding</keyword>
<dbReference type="SUPFAM" id="SSF52540">
    <property type="entry name" value="P-loop containing nucleoside triphosphate hydrolases"/>
    <property type="match status" value="1"/>
</dbReference>
<dbReference type="InterPro" id="IPR005225">
    <property type="entry name" value="Small_GTP-bd"/>
</dbReference>
<dbReference type="EMBL" id="JAWDGP010001738">
    <property type="protein sequence ID" value="KAK3788795.1"/>
    <property type="molecule type" value="Genomic_DNA"/>
</dbReference>
<keyword evidence="3" id="KW-0449">Lipoprotein</keyword>
<evidence type="ECO:0000313" key="5">
    <source>
        <dbReference type="Proteomes" id="UP001283361"/>
    </source>
</evidence>
<dbReference type="SMART" id="SM00176">
    <property type="entry name" value="RAN"/>
    <property type="match status" value="1"/>
</dbReference>
<dbReference type="InterPro" id="IPR050227">
    <property type="entry name" value="Rab"/>
</dbReference>
<dbReference type="PANTHER" id="PTHR47977">
    <property type="entry name" value="RAS-RELATED PROTEIN RAB"/>
    <property type="match status" value="1"/>
</dbReference>
<dbReference type="Pfam" id="PF00071">
    <property type="entry name" value="Ras"/>
    <property type="match status" value="1"/>
</dbReference>
<sequence length="258" mass="27849">MTAEIHQNISVGIPVQKEKKMSSSKGNSFDAGYQYLFKLVLAGSSGVGKTSMLMRYVDKEFSETFISTIGVDFKVKTEEICGALVKLQMWDTAGQDRFRSVASNFYRCADAIIIVFDVRSAASFAEVESWMSEARRYGPLGSQGLLVGNKADISGSGSEGSATTQRQVEEAQARSLADRLGMKYLETSAKTGHNIAEAFTCLAETLVIKRREENGGEDPVSGLTGGKQGSLTLDGCSRRTVDGETDLCGWNKGVCSTL</sequence>